<dbReference type="EC" id="2.7.1.158" evidence="1 6"/>
<keyword evidence="2 6" id="KW-0808">Transferase</keyword>
<evidence type="ECO:0000256" key="2">
    <source>
        <dbReference type="ARBA" id="ARBA00022679"/>
    </source>
</evidence>
<comment type="function">
    <text evidence="6">Phosphorylates Ins(1,3,4,5,6)P5 at position 2 to form Ins(1,2,3,4,5,6)P6 (InsP6 or phytate).</text>
</comment>
<dbReference type="PANTHER" id="PTHR14456:SF2">
    <property type="entry name" value="INOSITOL-PENTAKISPHOSPHATE 2-KINASE"/>
    <property type="match status" value="1"/>
</dbReference>
<dbReference type="GO" id="GO:0005634">
    <property type="term" value="C:nucleus"/>
    <property type="evidence" value="ECO:0007669"/>
    <property type="project" value="TreeGrafter"/>
</dbReference>
<comment type="catalytic activity">
    <reaction evidence="6">
        <text>1D-myo-inositol 1,3,4,5,6-pentakisphosphate + ATP = 1D-myo-inositol hexakisphosphate + ADP + H(+)</text>
        <dbReference type="Rhea" id="RHEA:20313"/>
        <dbReference type="ChEBI" id="CHEBI:15378"/>
        <dbReference type="ChEBI" id="CHEBI:30616"/>
        <dbReference type="ChEBI" id="CHEBI:57733"/>
        <dbReference type="ChEBI" id="CHEBI:58130"/>
        <dbReference type="ChEBI" id="CHEBI:456216"/>
        <dbReference type="EC" id="2.7.1.158"/>
    </reaction>
</comment>
<proteinExistence type="predicted"/>
<evidence type="ECO:0000256" key="6">
    <source>
        <dbReference type="RuleBase" id="RU364126"/>
    </source>
</evidence>
<dbReference type="GO" id="GO:0005524">
    <property type="term" value="F:ATP binding"/>
    <property type="evidence" value="ECO:0007669"/>
    <property type="project" value="UniProtKB-KW"/>
</dbReference>
<keyword evidence="5 6" id="KW-0067">ATP-binding</keyword>
<evidence type="ECO:0000313" key="7">
    <source>
        <dbReference type="EMBL" id="JAP62236.1"/>
    </source>
</evidence>
<dbReference type="AlphaFoldDB" id="A0A0V0J9C7"/>
<evidence type="ECO:0000256" key="4">
    <source>
        <dbReference type="ARBA" id="ARBA00022777"/>
    </source>
</evidence>
<evidence type="ECO:0000256" key="1">
    <source>
        <dbReference type="ARBA" id="ARBA00012023"/>
    </source>
</evidence>
<evidence type="ECO:0000256" key="5">
    <source>
        <dbReference type="ARBA" id="ARBA00022840"/>
    </source>
</evidence>
<sequence length="350" mass="39438">MRNGLSVAAPLNPMNSIALLTASSKKRMWSQRSSYCPCNLFSGNRERMLTALRALQSVPQNNFRVFHNGHLVLNNLNDRLDEALASFFSAVPDHPATDCPRHPRFSHVKLSVKKYEPSHDETRRPSPNSSANVIRNDCYTTKTDYLRGIFLTDLVLEALLFNWFASDAFVSRTSAFRYDCQMHFPSSSPTDGESDLPLNSVLGRILTAQMMSTLGHKDIIPHFNRVRTYFEESHIKWNSFIAGKVDVDKSKAPREVAESLTLVENHLVAMVARDCSLIIAFQRAKNDCPEWVPTVGGRCPCLPRTIINITVVDLDPKNLTNLAERSEMERSVVAQYLRAMGSQIPETPEL</sequence>
<dbReference type="PANTHER" id="PTHR14456">
    <property type="entry name" value="INOSITOL POLYPHOSPHATE KINASE 1"/>
    <property type="match status" value="1"/>
</dbReference>
<keyword evidence="4 6" id="KW-0418">Kinase</keyword>
<keyword evidence="3 6" id="KW-0547">Nucleotide-binding</keyword>
<name>A0A0V0J9C7_SCHSO</name>
<dbReference type="Pfam" id="PF06090">
    <property type="entry name" value="Ins_P5_2-kin"/>
    <property type="match status" value="1"/>
</dbReference>
<protein>
    <recommendedName>
        <fullName evidence="1 6">Inositol-pentakisphosphate 2-kinase</fullName>
        <ecNumber evidence="1 6">2.7.1.158</ecNumber>
    </recommendedName>
</protein>
<dbReference type="GO" id="GO:0032958">
    <property type="term" value="P:inositol phosphate biosynthetic process"/>
    <property type="evidence" value="ECO:0007669"/>
    <property type="project" value="TreeGrafter"/>
</dbReference>
<organism evidence="7">
    <name type="scientific">Schistocephalus solidus</name>
    <name type="common">Tapeworm</name>
    <dbReference type="NCBI Taxonomy" id="70667"/>
    <lineage>
        <taxon>Eukaryota</taxon>
        <taxon>Metazoa</taxon>
        <taxon>Spiralia</taxon>
        <taxon>Lophotrochozoa</taxon>
        <taxon>Platyhelminthes</taxon>
        <taxon>Cestoda</taxon>
        <taxon>Eucestoda</taxon>
        <taxon>Diphyllobothriidea</taxon>
        <taxon>Diphyllobothriidae</taxon>
        <taxon>Schistocephalus</taxon>
    </lineage>
</organism>
<dbReference type="GO" id="GO:0035299">
    <property type="term" value="F:inositol-1,3,4,5,6-pentakisphosphate 2-kinase activity"/>
    <property type="evidence" value="ECO:0007669"/>
    <property type="project" value="UniProtKB-EC"/>
</dbReference>
<gene>
    <name evidence="7" type="ORF">TR117182</name>
</gene>
<evidence type="ECO:0000256" key="3">
    <source>
        <dbReference type="ARBA" id="ARBA00022741"/>
    </source>
</evidence>
<dbReference type="EMBL" id="GEEE01000989">
    <property type="protein sequence ID" value="JAP62236.1"/>
    <property type="molecule type" value="Transcribed_RNA"/>
</dbReference>
<dbReference type="InterPro" id="IPR009286">
    <property type="entry name" value="Ins_P5_2-kin"/>
</dbReference>
<comment type="domain">
    <text evidence="6">The EXKPK motif is conserved in inositol-pentakisphosphate 2-kinases of both family 1 and 2.</text>
</comment>
<reference evidence="7" key="1">
    <citation type="submission" date="2016-01" db="EMBL/GenBank/DDBJ databases">
        <title>Reference transcriptome for the parasite Schistocephalus solidus: insights into the molecular evolution of parasitism.</title>
        <authorList>
            <person name="Hebert F.O."/>
            <person name="Grambauer S."/>
            <person name="Barber I."/>
            <person name="Landry C.R."/>
            <person name="Aubin-Horth N."/>
        </authorList>
    </citation>
    <scope>NUCLEOTIDE SEQUENCE</scope>
</reference>
<accession>A0A0V0J9C7</accession>